<dbReference type="PANTHER" id="PTHR37841:SF1">
    <property type="entry name" value="DUF3298 DOMAIN-CONTAINING PROTEIN"/>
    <property type="match status" value="1"/>
</dbReference>
<protein>
    <submittedName>
        <fullName evidence="2">WG containing repeat-containing protein</fullName>
    </submittedName>
</protein>
<keyword evidence="1" id="KW-0732">Signal</keyword>
<name>A0A1T4P750_9BACT</name>
<accession>A0A1T4P750</accession>
<organism evidence="2 3">
    <name type="scientific">Sediminibacterium ginsengisoli</name>
    <dbReference type="NCBI Taxonomy" id="413434"/>
    <lineage>
        <taxon>Bacteria</taxon>
        <taxon>Pseudomonadati</taxon>
        <taxon>Bacteroidota</taxon>
        <taxon>Chitinophagia</taxon>
        <taxon>Chitinophagales</taxon>
        <taxon>Chitinophagaceae</taxon>
        <taxon>Sediminibacterium</taxon>
    </lineage>
</organism>
<dbReference type="EMBL" id="FUWH01000005">
    <property type="protein sequence ID" value="SJZ87405.1"/>
    <property type="molecule type" value="Genomic_DNA"/>
</dbReference>
<gene>
    <name evidence="2" type="ORF">SAMN04488132_105194</name>
</gene>
<evidence type="ECO:0000256" key="1">
    <source>
        <dbReference type="SAM" id="SignalP"/>
    </source>
</evidence>
<evidence type="ECO:0000313" key="2">
    <source>
        <dbReference type="EMBL" id="SJZ87405.1"/>
    </source>
</evidence>
<dbReference type="OrthoDB" id="2485468at2"/>
<dbReference type="Gene3D" id="2.60.120.560">
    <property type="entry name" value="Exo-inulinase, domain 1"/>
    <property type="match status" value="1"/>
</dbReference>
<dbReference type="PANTHER" id="PTHR37841">
    <property type="entry name" value="GLR2918 PROTEIN"/>
    <property type="match status" value="1"/>
</dbReference>
<sequence length="662" mass="73010">MNRYLTAALLTLFFFSSSAQMLSTTILKDDFTDNRFGWAINKTDSVEYEVTGGKYILTNKSVGGYKSMRNLWVNRSLPYSVSASATWFSGSTDRGYGIFVNGGIGAGNGIEFAVSGNGYYRVIVTSGTITIPVSKGWKKSQFVRTGSGSPNVLRIDVTGDYYTFYLNENIVDTATLKNVPLGARTGFIVYHRQQILFDDFEAKQWNNDAVLPGKIVNKTSAFAGPVAAKPVASPKGKMQSYYYDATGKKTSAATVPADDEDDDWDLFESDMSAKVGLTDKDGYRLLDPLYKYISEFAEGRSFMAVHDTSYALVDEQLNRLTPFVFDHAAYFNNGYAIVSLGRLKGMIDKNGKTLLPFIYGHLSKPENGILYAELNGKAGIITVTGQELVPFGKIPLARNNYYGLNNGLLASADSLGKKYGIIDKTGKWVAEPVYTSIVTYPEGFYVVGVANPKVAGATLYGLMDKNAKFILQPVHGRISVFKNAIILGNEQAGMSTADFREKIKARYGLADKTGKLLTDMKYLRISGYGDTTSYFTAVAELKTDPFNRFGTAGLLDKRGKEVIPCIYENKISVDEKQYGNETAEYTEGLINLYKDGKYGYMNAAGKVVIPFIYTSAYPFYDGQAAVTKDGKKTYVDKTGKEKEYSLAGGMYDTRYELPPIRK</sequence>
<dbReference type="RefSeq" id="WP_078831516.1">
    <property type="nucleotide sequence ID" value="NZ_FUWH01000005.1"/>
</dbReference>
<keyword evidence="3" id="KW-1185">Reference proteome</keyword>
<dbReference type="STRING" id="413434.SAMN04488132_105194"/>
<dbReference type="AlphaFoldDB" id="A0A1T4P750"/>
<dbReference type="Pfam" id="PF14903">
    <property type="entry name" value="WG_beta_rep"/>
    <property type="match status" value="4"/>
</dbReference>
<feature type="chain" id="PRO_5013363932" evidence="1">
    <location>
        <begin position="20"/>
        <end position="662"/>
    </location>
</feature>
<evidence type="ECO:0000313" key="3">
    <source>
        <dbReference type="Proteomes" id="UP000190888"/>
    </source>
</evidence>
<dbReference type="InterPro" id="IPR032774">
    <property type="entry name" value="WG_beta_rep"/>
</dbReference>
<feature type="signal peptide" evidence="1">
    <location>
        <begin position="1"/>
        <end position="19"/>
    </location>
</feature>
<proteinExistence type="predicted"/>
<reference evidence="2 3" key="1">
    <citation type="submission" date="2017-02" db="EMBL/GenBank/DDBJ databases">
        <authorList>
            <person name="Peterson S.W."/>
        </authorList>
    </citation>
    <scope>NUCLEOTIDE SEQUENCE [LARGE SCALE GENOMIC DNA]</scope>
    <source>
        <strain evidence="2 3">DSM 22335</strain>
    </source>
</reference>
<dbReference type="Proteomes" id="UP000190888">
    <property type="component" value="Unassembled WGS sequence"/>
</dbReference>